<feature type="domain" description="Phospholipid/glycerol acyltransferase" evidence="5">
    <location>
        <begin position="85"/>
        <end position="199"/>
    </location>
</feature>
<evidence type="ECO:0000256" key="4">
    <source>
        <dbReference type="SAM" id="Phobius"/>
    </source>
</evidence>
<keyword evidence="7" id="KW-1185">Reference proteome</keyword>
<sequence>MTQPNTSYQGNKLTLYLGSSVLFAWIMLTPFIFGPVVITCIIFPFSVRYAIANFWVGSILWVAKVCCGVRYKVEGLENIKDLTAAVVLCKHQSAWETLALRQILPTQTALLKRSLLWLPLWGWALATLKPIAIDRTQQRAALRMLLDKGTQYLNEGIWVVVFPEGTRTAPGEVKKFNAGGAMLAEKSGYPVVPIALNSGQCWPRYSFLKYPGTITVKIGPVIATEGRKANDINTEAADWIKNAMAAMEQT</sequence>
<organism evidence="6 7">
    <name type="scientific">Methylovulum psychrotolerans</name>
    <dbReference type="NCBI Taxonomy" id="1704499"/>
    <lineage>
        <taxon>Bacteria</taxon>
        <taxon>Pseudomonadati</taxon>
        <taxon>Pseudomonadota</taxon>
        <taxon>Gammaproteobacteria</taxon>
        <taxon>Methylococcales</taxon>
        <taxon>Methylococcaceae</taxon>
        <taxon>Methylovulum</taxon>
    </lineage>
</organism>
<comment type="pathway">
    <text evidence="1">Lipid metabolism.</text>
</comment>
<dbReference type="Pfam" id="PF01553">
    <property type="entry name" value="Acyltransferase"/>
    <property type="match status" value="1"/>
</dbReference>
<evidence type="ECO:0000259" key="5">
    <source>
        <dbReference type="SMART" id="SM00563"/>
    </source>
</evidence>
<dbReference type="GO" id="GO:0006654">
    <property type="term" value="P:phosphatidic acid biosynthetic process"/>
    <property type="evidence" value="ECO:0007669"/>
    <property type="project" value="TreeGrafter"/>
</dbReference>
<dbReference type="PANTHER" id="PTHR10434:SF40">
    <property type="entry name" value="1-ACYL-SN-GLYCEROL-3-PHOSPHATE ACYLTRANSFERASE"/>
    <property type="match status" value="1"/>
</dbReference>
<feature type="transmembrane region" description="Helical" evidence="4">
    <location>
        <begin position="21"/>
        <end position="45"/>
    </location>
</feature>
<dbReference type="KEGG" id="mpsy:CEK71_05465"/>
<reference evidence="6 7" key="1">
    <citation type="submission" date="2017-06" db="EMBL/GenBank/DDBJ databases">
        <title>Genome Sequencing of the methanotroph Methylovulum psychrotolerants str. HV10-M2 isolated from a high-altitude environment.</title>
        <authorList>
            <person name="Mateos-Rivera A."/>
        </authorList>
    </citation>
    <scope>NUCLEOTIDE SEQUENCE [LARGE SCALE GENOMIC DNA]</scope>
    <source>
        <strain evidence="6 7">HV10_M2</strain>
    </source>
</reference>
<keyword evidence="3 6" id="KW-0012">Acyltransferase</keyword>
<dbReference type="Proteomes" id="UP000197019">
    <property type="component" value="Chromosome"/>
</dbReference>
<accession>A0A1Z4BWD8</accession>
<dbReference type="SUPFAM" id="SSF69593">
    <property type="entry name" value="Glycerol-3-phosphate (1)-acyltransferase"/>
    <property type="match status" value="1"/>
</dbReference>
<dbReference type="EMBL" id="CP022129">
    <property type="protein sequence ID" value="ASF45560.1"/>
    <property type="molecule type" value="Genomic_DNA"/>
</dbReference>
<protein>
    <submittedName>
        <fullName evidence="6">1-acyl-sn-glycerol-3-phosphate acyltransferase</fullName>
    </submittedName>
</protein>
<keyword evidence="2 6" id="KW-0808">Transferase</keyword>
<dbReference type="PANTHER" id="PTHR10434">
    <property type="entry name" value="1-ACYL-SN-GLYCEROL-3-PHOSPHATE ACYLTRANSFERASE"/>
    <property type="match status" value="1"/>
</dbReference>
<dbReference type="InterPro" id="IPR002123">
    <property type="entry name" value="Plipid/glycerol_acylTrfase"/>
</dbReference>
<evidence type="ECO:0000313" key="7">
    <source>
        <dbReference type="Proteomes" id="UP000197019"/>
    </source>
</evidence>
<keyword evidence="4" id="KW-0472">Membrane</keyword>
<dbReference type="CDD" id="cd07989">
    <property type="entry name" value="LPLAT_AGPAT-like"/>
    <property type="match status" value="1"/>
</dbReference>
<dbReference type="SMART" id="SM00563">
    <property type="entry name" value="PlsC"/>
    <property type="match status" value="1"/>
</dbReference>
<dbReference type="GO" id="GO:0003841">
    <property type="term" value="F:1-acylglycerol-3-phosphate O-acyltransferase activity"/>
    <property type="evidence" value="ECO:0007669"/>
    <property type="project" value="TreeGrafter"/>
</dbReference>
<dbReference type="OrthoDB" id="9812274at2"/>
<evidence type="ECO:0000256" key="3">
    <source>
        <dbReference type="ARBA" id="ARBA00023315"/>
    </source>
</evidence>
<keyword evidence="4" id="KW-1133">Transmembrane helix</keyword>
<name>A0A1Z4BWD8_9GAMM</name>
<evidence type="ECO:0000313" key="6">
    <source>
        <dbReference type="EMBL" id="ASF45560.1"/>
    </source>
</evidence>
<evidence type="ECO:0000256" key="1">
    <source>
        <dbReference type="ARBA" id="ARBA00005189"/>
    </source>
</evidence>
<dbReference type="AlphaFoldDB" id="A0A1Z4BWD8"/>
<keyword evidence="4" id="KW-0812">Transmembrane</keyword>
<evidence type="ECO:0000256" key="2">
    <source>
        <dbReference type="ARBA" id="ARBA00022679"/>
    </source>
</evidence>
<proteinExistence type="predicted"/>
<gene>
    <name evidence="6" type="ORF">CEK71_05465</name>
</gene>